<dbReference type="RefSeq" id="WP_320510722.1">
    <property type="nucleotide sequence ID" value="NZ_JAXCLW010000012.1"/>
</dbReference>
<feature type="transmembrane region" description="Helical" evidence="6">
    <location>
        <begin position="340"/>
        <end position="363"/>
    </location>
</feature>
<name>A0ABU5EH28_9PROT</name>
<feature type="compositionally biased region" description="Polar residues" evidence="5">
    <location>
        <begin position="1"/>
        <end position="12"/>
    </location>
</feature>
<evidence type="ECO:0000259" key="7">
    <source>
        <dbReference type="Pfam" id="PF04932"/>
    </source>
</evidence>
<keyword evidence="9" id="KW-1185">Reference proteome</keyword>
<proteinExistence type="predicted"/>
<gene>
    <name evidence="8" type="ORF">SMD27_22610</name>
</gene>
<sequence length="416" mass="46436">MTPSTVTISPRSSKAGRNPPRSRPPRNLTPAERVDPTEAPLGIADKLGLSGLALYILLKPFYMLPSGLPQVGDFLLIIMLTLLAFQRRVYFSKEARAFTGWMVLFAVHATVVNVTWSAILADKKVMLYAAYYVFNVGLVILCLRYGFLKPKVTLVVIAYATTASVVLQAGASFLADKEEMIRQTISFNNPNQLGYWSLLSLCIFLSIANRLKFPWYMQTLVPICLCYTVALSLSKAAMLASVLTIFIHVVKNRKMLVIAIVLAGIGYVALEKSAIVDHVTNRIDNIGQQYDDSFYARGYLRIIAWPQYVLLGAGEGAIYRWDDSEYSDDRFEIHSTMATILFSYGLVGLTLFLSAIWCIYRGTSLGQFLYVLPPFLYGITHQGLRFSLFWLLFAVVLVLGSIREKGGRQQEGAKKA</sequence>
<dbReference type="Proteomes" id="UP001279642">
    <property type="component" value="Unassembled WGS sequence"/>
</dbReference>
<dbReference type="EMBL" id="JAXCLW010000012">
    <property type="protein sequence ID" value="MDY0885647.1"/>
    <property type="molecule type" value="Genomic_DNA"/>
</dbReference>
<feature type="transmembrane region" description="Helical" evidence="6">
    <location>
        <begin position="97"/>
        <end position="119"/>
    </location>
</feature>
<dbReference type="InterPro" id="IPR007016">
    <property type="entry name" value="O-antigen_ligase-rel_domated"/>
</dbReference>
<feature type="transmembrane region" description="Helical" evidence="6">
    <location>
        <begin position="67"/>
        <end position="85"/>
    </location>
</feature>
<dbReference type="PANTHER" id="PTHR37422">
    <property type="entry name" value="TEICHURONIC ACID BIOSYNTHESIS PROTEIN TUAE"/>
    <property type="match status" value="1"/>
</dbReference>
<feature type="transmembrane region" description="Helical" evidence="6">
    <location>
        <begin position="383"/>
        <end position="402"/>
    </location>
</feature>
<feature type="transmembrane region" description="Helical" evidence="6">
    <location>
        <begin position="125"/>
        <end position="147"/>
    </location>
</feature>
<protein>
    <recommendedName>
        <fullName evidence="7">O-antigen ligase-related domain-containing protein</fullName>
    </recommendedName>
</protein>
<evidence type="ECO:0000313" key="8">
    <source>
        <dbReference type="EMBL" id="MDY0885647.1"/>
    </source>
</evidence>
<evidence type="ECO:0000256" key="6">
    <source>
        <dbReference type="SAM" id="Phobius"/>
    </source>
</evidence>
<evidence type="ECO:0000256" key="3">
    <source>
        <dbReference type="ARBA" id="ARBA00022989"/>
    </source>
</evidence>
<feature type="domain" description="O-antigen ligase-related" evidence="7">
    <location>
        <begin position="223"/>
        <end position="353"/>
    </location>
</feature>
<feature type="transmembrane region" description="Helical" evidence="6">
    <location>
        <begin position="223"/>
        <end position="247"/>
    </location>
</feature>
<reference evidence="8 9" key="1">
    <citation type="journal article" date="2016" name="Antonie Van Leeuwenhoek">
        <title>Dongia soli sp. nov., isolated from soil from Dokdo, Korea.</title>
        <authorList>
            <person name="Kim D.U."/>
            <person name="Lee H."/>
            <person name="Kim H."/>
            <person name="Kim S.G."/>
            <person name="Ka J.O."/>
        </authorList>
    </citation>
    <scope>NUCLEOTIDE SEQUENCE [LARGE SCALE GENOMIC DNA]</scope>
    <source>
        <strain evidence="8 9">D78</strain>
    </source>
</reference>
<feature type="region of interest" description="Disordered" evidence="5">
    <location>
        <begin position="1"/>
        <end position="34"/>
    </location>
</feature>
<comment type="subcellular location">
    <subcellularLocation>
        <location evidence="1">Membrane</location>
        <topology evidence="1">Multi-pass membrane protein</topology>
    </subcellularLocation>
</comment>
<feature type="transmembrane region" description="Helical" evidence="6">
    <location>
        <begin position="253"/>
        <end position="270"/>
    </location>
</feature>
<feature type="transmembrane region" description="Helical" evidence="6">
    <location>
        <begin position="154"/>
        <end position="173"/>
    </location>
</feature>
<keyword evidence="4 6" id="KW-0472">Membrane</keyword>
<evidence type="ECO:0000313" key="9">
    <source>
        <dbReference type="Proteomes" id="UP001279642"/>
    </source>
</evidence>
<feature type="transmembrane region" description="Helical" evidence="6">
    <location>
        <begin position="193"/>
        <end position="211"/>
    </location>
</feature>
<dbReference type="PANTHER" id="PTHR37422:SF13">
    <property type="entry name" value="LIPOPOLYSACCHARIDE BIOSYNTHESIS PROTEIN PA4999-RELATED"/>
    <property type="match status" value="1"/>
</dbReference>
<evidence type="ECO:0000256" key="5">
    <source>
        <dbReference type="SAM" id="MobiDB-lite"/>
    </source>
</evidence>
<accession>A0ABU5EH28</accession>
<evidence type="ECO:0000256" key="2">
    <source>
        <dbReference type="ARBA" id="ARBA00022692"/>
    </source>
</evidence>
<evidence type="ECO:0000256" key="1">
    <source>
        <dbReference type="ARBA" id="ARBA00004141"/>
    </source>
</evidence>
<organism evidence="8 9">
    <name type="scientific">Dongia soli</name>
    <dbReference type="NCBI Taxonomy" id="600628"/>
    <lineage>
        <taxon>Bacteria</taxon>
        <taxon>Pseudomonadati</taxon>
        <taxon>Pseudomonadota</taxon>
        <taxon>Alphaproteobacteria</taxon>
        <taxon>Rhodospirillales</taxon>
        <taxon>Dongiaceae</taxon>
        <taxon>Dongia</taxon>
    </lineage>
</organism>
<keyword evidence="2 6" id="KW-0812">Transmembrane</keyword>
<dbReference type="InterPro" id="IPR051533">
    <property type="entry name" value="WaaL-like"/>
</dbReference>
<evidence type="ECO:0000256" key="4">
    <source>
        <dbReference type="ARBA" id="ARBA00023136"/>
    </source>
</evidence>
<comment type="caution">
    <text evidence="8">The sequence shown here is derived from an EMBL/GenBank/DDBJ whole genome shotgun (WGS) entry which is preliminary data.</text>
</comment>
<keyword evidence="3 6" id="KW-1133">Transmembrane helix</keyword>
<dbReference type="Pfam" id="PF04932">
    <property type="entry name" value="Wzy_C"/>
    <property type="match status" value="1"/>
</dbReference>